<evidence type="ECO:0000256" key="9">
    <source>
        <dbReference type="PROSITE-ProRule" id="PRU01360"/>
    </source>
</evidence>
<name>A0ABS5H851_9GAMM</name>
<evidence type="ECO:0000256" key="7">
    <source>
        <dbReference type="ARBA" id="ARBA00023136"/>
    </source>
</evidence>
<evidence type="ECO:0000256" key="4">
    <source>
        <dbReference type="ARBA" id="ARBA00022692"/>
    </source>
</evidence>
<evidence type="ECO:0000313" key="14">
    <source>
        <dbReference type="EMBL" id="MBR7887888.1"/>
    </source>
</evidence>
<dbReference type="InterPro" id="IPR039426">
    <property type="entry name" value="TonB-dep_rcpt-like"/>
</dbReference>
<dbReference type="Pfam" id="PF07715">
    <property type="entry name" value="Plug"/>
    <property type="match status" value="1"/>
</dbReference>
<keyword evidence="6 11" id="KW-0798">TonB box</keyword>
<keyword evidence="5" id="KW-0732">Signal</keyword>
<dbReference type="NCBIfam" id="TIGR01778">
    <property type="entry name" value="TonB-copper"/>
    <property type="match status" value="1"/>
</dbReference>
<evidence type="ECO:0000259" key="13">
    <source>
        <dbReference type="Pfam" id="PF07715"/>
    </source>
</evidence>
<organism evidence="14 15">
    <name type="scientific">Marinomonas vulgaris</name>
    <dbReference type="NCBI Taxonomy" id="2823372"/>
    <lineage>
        <taxon>Bacteria</taxon>
        <taxon>Pseudomonadati</taxon>
        <taxon>Pseudomonadota</taxon>
        <taxon>Gammaproteobacteria</taxon>
        <taxon>Oceanospirillales</taxon>
        <taxon>Oceanospirillaceae</taxon>
        <taxon>Marinomonas</taxon>
    </lineage>
</organism>
<dbReference type="PANTHER" id="PTHR30069:SF49">
    <property type="entry name" value="OUTER MEMBRANE PROTEIN C"/>
    <property type="match status" value="1"/>
</dbReference>
<dbReference type="EMBL" id="JAGSSV010000002">
    <property type="protein sequence ID" value="MBR7887888.1"/>
    <property type="molecule type" value="Genomic_DNA"/>
</dbReference>
<comment type="similarity">
    <text evidence="9 11">Belongs to the TonB-dependent receptor family.</text>
</comment>
<dbReference type="CDD" id="cd01347">
    <property type="entry name" value="ligand_gated_channel"/>
    <property type="match status" value="1"/>
</dbReference>
<evidence type="ECO:0000256" key="1">
    <source>
        <dbReference type="ARBA" id="ARBA00004571"/>
    </source>
</evidence>
<evidence type="ECO:0000256" key="8">
    <source>
        <dbReference type="ARBA" id="ARBA00023237"/>
    </source>
</evidence>
<feature type="short sequence motif" description="TonB C-terminal box" evidence="10">
    <location>
        <begin position="658"/>
        <end position="675"/>
    </location>
</feature>
<reference evidence="15" key="2">
    <citation type="submission" date="2023-07" db="EMBL/GenBank/DDBJ databases">
        <title>Marinomonas vulgaris A79, complete genome.</title>
        <authorList>
            <person name="Ying J.-J."/>
        </authorList>
    </citation>
    <scope>NUCLEOTIDE SEQUENCE [LARGE SCALE GENOMIC DNA]</scope>
    <source>
        <strain evidence="15">A79</strain>
    </source>
</reference>
<keyword evidence="14" id="KW-0675">Receptor</keyword>
<dbReference type="Proteomes" id="UP000679722">
    <property type="component" value="Unassembled WGS sequence"/>
</dbReference>
<proteinExistence type="inferred from homology"/>
<gene>
    <name evidence="14" type="ORF">J9B83_02955</name>
</gene>
<dbReference type="InterPro" id="IPR000531">
    <property type="entry name" value="Beta-barrel_TonB"/>
</dbReference>
<evidence type="ECO:0000256" key="6">
    <source>
        <dbReference type="ARBA" id="ARBA00023077"/>
    </source>
</evidence>
<dbReference type="SUPFAM" id="SSF56935">
    <property type="entry name" value="Porins"/>
    <property type="match status" value="1"/>
</dbReference>
<feature type="domain" description="TonB-dependent receptor-like beta-barrel" evidence="12">
    <location>
        <begin position="221"/>
        <end position="635"/>
    </location>
</feature>
<comment type="caution">
    <text evidence="14">The sequence shown here is derived from an EMBL/GenBank/DDBJ whole genome shotgun (WGS) entry which is preliminary data.</text>
</comment>
<dbReference type="PROSITE" id="PS52016">
    <property type="entry name" value="TONB_DEPENDENT_REC_3"/>
    <property type="match status" value="1"/>
</dbReference>
<comment type="subcellular location">
    <subcellularLocation>
        <location evidence="1 9">Cell outer membrane</location>
        <topology evidence="1 9">Multi-pass membrane protein</topology>
    </subcellularLocation>
</comment>
<evidence type="ECO:0000259" key="12">
    <source>
        <dbReference type="Pfam" id="PF00593"/>
    </source>
</evidence>
<dbReference type="PROSITE" id="PS01156">
    <property type="entry name" value="TONB_DEPENDENT_REC_2"/>
    <property type="match status" value="1"/>
</dbReference>
<dbReference type="InterPro" id="IPR036942">
    <property type="entry name" value="Beta-barrel_TonB_sf"/>
</dbReference>
<dbReference type="Gene3D" id="2.170.130.10">
    <property type="entry name" value="TonB-dependent receptor, plug domain"/>
    <property type="match status" value="1"/>
</dbReference>
<reference evidence="14 15" key="1">
    <citation type="submission" date="2021-04" db="EMBL/GenBank/DDBJ databases">
        <authorList>
            <person name="Sun C."/>
        </authorList>
    </citation>
    <scope>NUCLEOTIDE SEQUENCE [LARGE SCALE GENOMIC DNA]</scope>
    <source>
        <strain evidence="14 15">A79</strain>
    </source>
</reference>
<evidence type="ECO:0000313" key="15">
    <source>
        <dbReference type="Proteomes" id="UP000679722"/>
    </source>
</evidence>
<evidence type="ECO:0000256" key="2">
    <source>
        <dbReference type="ARBA" id="ARBA00022448"/>
    </source>
</evidence>
<evidence type="ECO:0000256" key="11">
    <source>
        <dbReference type="RuleBase" id="RU003357"/>
    </source>
</evidence>
<evidence type="ECO:0000256" key="3">
    <source>
        <dbReference type="ARBA" id="ARBA00022452"/>
    </source>
</evidence>
<feature type="domain" description="TonB-dependent receptor plug" evidence="13">
    <location>
        <begin position="65"/>
        <end position="166"/>
    </location>
</feature>
<evidence type="ECO:0000256" key="5">
    <source>
        <dbReference type="ARBA" id="ARBA00022729"/>
    </source>
</evidence>
<sequence length="675" mass="73564">MSSNTHKALLQSKKVVSTRAQHLLTPVAMSVILGSQALYSGVAMAETAAYTANAIVITAPELDEPSRTSVNLSETAAVESATDGAAVLKQIPGFSSVGNGGVNGDPTFRGMFGSRLIILTDGAQMLGACPNRMDNPTSYINPTAYDTVEIVKGPQTVLWGPGNSAATVRFERKEEDFSEKSSRFEASAMVGSNNRFDRSLEGAVGNSKGYVRVEANKAESDDYEDGNGDEVASSWEKWNTNVALGITPDEDTLLELELGRGDGFAEYAGRSMDGTQFLRETAALRFEKKNMSQNWSKIEAQLNYGYADHIMDNSTFRDGSMSMQVDRRTTSGRVASTFDWDTKSLVAGLDAKQELHRSESVEDYSQEQVGVFSELTLFMENDDRVVSGLRLDHISATDETTTNTTAGDTRADTLVSGFSRFERDLTSMPATSYIGLGYTERFPDYWEMKPGLNTIDSGDAFSDINPEKTLQLDAGLNYKRDNLSWWVSGYVGLVKDYIIFGYEASTVMGTTTMKGKSGNIDAHIAGAETGARYLVTPNWSTNASLAYAWGKDLDSDAPLPQISPLEAKLGLTHENEDWTTSAVLRMVAAQNRIAEDMGNAVGYDFGESAGFTMMDINTEYRYTENVKFRAGIDNLTDKAYAEHLNKAGNSGFGYASDEAFNQAGRIIWAGVNVNF</sequence>
<keyword evidence="2 9" id="KW-0813">Transport</keyword>
<keyword evidence="7 9" id="KW-0472">Membrane</keyword>
<keyword evidence="8 9" id="KW-0998">Cell outer membrane</keyword>
<dbReference type="Pfam" id="PF00593">
    <property type="entry name" value="TonB_dep_Rec_b-barrel"/>
    <property type="match status" value="1"/>
</dbReference>
<dbReference type="InterPro" id="IPR037066">
    <property type="entry name" value="Plug_dom_sf"/>
</dbReference>
<protein>
    <submittedName>
        <fullName evidence="14">TonB-dependent copper receptor</fullName>
    </submittedName>
</protein>
<dbReference type="InterPro" id="IPR010917">
    <property type="entry name" value="TonB_rcpt_CS"/>
</dbReference>
<keyword evidence="3 9" id="KW-1134">Transmembrane beta strand</keyword>
<dbReference type="RefSeq" id="WP_211535240.1">
    <property type="nucleotide sequence ID" value="NZ_JAGSSV010000002.1"/>
</dbReference>
<dbReference type="InterPro" id="IPR012910">
    <property type="entry name" value="Plug_dom"/>
</dbReference>
<keyword evidence="4 9" id="KW-0812">Transmembrane</keyword>
<evidence type="ECO:0000256" key="10">
    <source>
        <dbReference type="PROSITE-ProRule" id="PRU10144"/>
    </source>
</evidence>
<dbReference type="InterPro" id="IPR010100">
    <property type="entry name" value="TonB-dep_Cu_rcpt"/>
</dbReference>
<dbReference type="PANTHER" id="PTHR30069">
    <property type="entry name" value="TONB-DEPENDENT OUTER MEMBRANE RECEPTOR"/>
    <property type="match status" value="1"/>
</dbReference>
<accession>A0ABS5H851</accession>
<keyword evidence="15" id="KW-1185">Reference proteome</keyword>
<dbReference type="Gene3D" id="2.40.170.20">
    <property type="entry name" value="TonB-dependent receptor, beta-barrel domain"/>
    <property type="match status" value="1"/>
</dbReference>